<sequence length="109" mass="12629">GKTTFYRWLNSDEERRARWNENMKRIAQDLVEESLEIAHGVTDKDDVPAARLKVETNRWTATKYDRVKFGDTREGVVAVQVNFGDQFLDALKELDEIKVVEAEVVEAEE</sequence>
<proteinExistence type="predicted"/>
<protein>
    <submittedName>
        <fullName evidence="1">Uncharacterized protein</fullName>
    </submittedName>
</protein>
<gene>
    <name evidence="1" type="ORF">METZ01_LOCUS495826</name>
</gene>
<dbReference type="InterPro" id="IPR048683">
    <property type="entry name" value="Sf6_terminase"/>
</dbReference>
<dbReference type="Gene3D" id="1.10.10.60">
    <property type="entry name" value="Homeodomain-like"/>
    <property type="match status" value="1"/>
</dbReference>
<dbReference type="Pfam" id="PF20901">
    <property type="entry name" value="Sf6_terminase"/>
    <property type="match status" value="1"/>
</dbReference>
<feature type="non-terminal residue" evidence="1">
    <location>
        <position position="1"/>
    </location>
</feature>
<evidence type="ECO:0000313" key="1">
    <source>
        <dbReference type="EMBL" id="SVE42972.1"/>
    </source>
</evidence>
<name>A0A383DEQ5_9ZZZZ</name>
<organism evidence="1">
    <name type="scientific">marine metagenome</name>
    <dbReference type="NCBI Taxonomy" id="408172"/>
    <lineage>
        <taxon>unclassified sequences</taxon>
        <taxon>metagenomes</taxon>
        <taxon>ecological metagenomes</taxon>
    </lineage>
</organism>
<dbReference type="AlphaFoldDB" id="A0A383DEQ5"/>
<dbReference type="EMBL" id="UINC01216718">
    <property type="protein sequence ID" value="SVE42972.1"/>
    <property type="molecule type" value="Genomic_DNA"/>
</dbReference>
<reference evidence="1" key="1">
    <citation type="submission" date="2018-05" db="EMBL/GenBank/DDBJ databases">
        <authorList>
            <person name="Lanie J.A."/>
            <person name="Ng W.-L."/>
            <person name="Kazmierczak K.M."/>
            <person name="Andrzejewski T.M."/>
            <person name="Davidsen T.M."/>
            <person name="Wayne K.J."/>
            <person name="Tettelin H."/>
            <person name="Glass J.I."/>
            <person name="Rusch D."/>
            <person name="Podicherti R."/>
            <person name="Tsui H.-C.T."/>
            <person name="Winkler M.E."/>
        </authorList>
    </citation>
    <scope>NUCLEOTIDE SEQUENCE</scope>
</reference>
<accession>A0A383DEQ5</accession>